<dbReference type="KEGG" id="mpu:MYPU_0070"/>
<dbReference type="PIR" id="G90512">
    <property type="entry name" value="G90512"/>
</dbReference>
<name>Q98RK1_MYCPU</name>
<evidence type="ECO:0000313" key="1">
    <source>
        <dbReference type="EMBL" id="CAC13180.1"/>
    </source>
</evidence>
<dbReference type="eggNOG" id="ENOG5032FSH">
    <property type="taxonomic scope" value="Bacteria"/>
</dbReference>
<dbReference type="RefSeq" id="WP_010924811.1">
    <property type="nucleotide sequence ID" value="NC_002771.1"/>
</dbReference>
<organism evidence="2">
    <name type="scientific">Mycoplasmopsis pulmonis (strain UAB CTIP)</name>
    <name type="common">Mycoplasma pulmonis</name>
    <dbReference type="NCBI Taxonomy" id="272635"/>
    <lineage>
        <taxon>Bacteria</taxon>
        <taxon>Bacillati</taxon>
        <taxon>Mycoplasmatota</taxon>
        <taxon>Mycoplasmoidales</taxon>
        <taxon>Metamycoplasmataceae</taxon>
        <taxon>Mycoplasmopsis</taxon>
    </lineage>
</organism>
<dbReference type="STRING" id="272635.gene:17576586"/>
<accession>Q98RK1</accession>
<dbReference type="BioCyc" id="MPUL272635:G1GT6-7-MONOMER"/>
<reference evidence="1 2" key="1">
    <citation type="journal article" date="2001" name="Nucleic Acids Res.">
        <title>The complete genome sequence of the murine respiratory pathogen Mycoplasma pulmonis.</title>
        <authorList>
            <person name="Chambaud I."/>
            <person name="Heilig R."/>
            <person name="Ferris S."/>
            <person name="Barbe V."/>
            <person name="Samson D."/>
            <person name="Galisson F."/>
            <person name="Moszer I."/>
            <person name="Dybvig K."/>
            <person name="Wroblewski H."/>
            <person name="Viari A."/>
            <person name="Rocha E.P.C."/>
            <person name="Blanchard A."/>
        </authorList>
    </citation>
    <scope>NUCLEOTIDE SEQUENCE [LARGE SCALE GENOMIC DNA]</scope>
    <source>
        <strain evidence="1 2">UAB CTIP</strain>
    </source>
</reference>
<sequence>MIKNKIKILKTLFFTSTPIITSSLLISCGQVIDSTEKINQETELKKTSTKESVLNLYYEYIVSQKYSNDSIDFSTKNDQSLDDKNSQFYKDAFLAYKFYVSNERLKKSTWFVDQRANWEKANITSFVNKTTNQSITMNFGHPLDENNFKVLFLNKTSPVRHEIIKMLMVKNYLLNTSEEQVKKSFPDYENKIKLLDKNNTDKKIYESIDLSKNNFFLMKYLLKDKRMIMKWNYKSETDSSKVLAGIDVYINNIQEFNENVQTQSRVESLLTEDISLRLNDEYRKANETQNSRLNPELIRAFTNVETTTENAGDLNYNIDQLKEQKEVINGFLVDKNKIISNKQLLINQASQSGTGDLTRFIQITNFKDGKSEIDMSYILKLTPLFEEDTAKTAEYNKDKKDSDPTIKRGFFTFKNTPWDPDKAESANELTKLAYWLYRTDNSLFTQAKNHFSSIGYKIESNNPIIRDLLKNEGILK</sequence>
<protein>
    <submittedName>
        <fullName evidence="1">p60-LIKE (Mycoplasma hominis) LIPOPROTEIN</fullName>
    </submittedName>
</protein>
<keyword evidence="1" id="KW-0449">Lipoprotein</keyword>
<dbReference type="EMBL" id="AL445563">
    <property type="protein sequence ID" value="CAC13180.1"/>
    <property type="molecule type" value="Genomic_DNA"/>
</dbReference>
<gene>
    <name evidence="1" type="ordered locus">MYPU_0070</name>
</gene>
<keyword evidence="2" id="KW-1185">Reference proteome</keyword>
<proteinExistence type="predicted"/>
<evidence type="ECO:0000313" key="2">
    <source>
        <dbReference type="Proteomes" id="UP000000528"/>
    </source>
</evidence>
<dbReference type="NCBIfam" id="NF045835">
    <property type="entry name" value="P60_lipo"/>
    <property type="match status" value="1"/>
</dbReference>
<dbReference type="Proteomes" id="UP000000528">
    <property type="component" value="Chromosome"/>
</dbReference>
<dbReference type="InterPro" id="IPR054783">
    <property type="entry name" value="P60-like"/>
</dbReference>
<dbReference type="HOGENOM" id="CLU_573438_0_0_14"/>
<dbReference type="PROSITE" id="PS51257">
    <property type="entry name" value="PROKAR_LIPOPROTEIN"/>
    <property type="match status" value="1"/>
</dbReference>
<dbReference type="AlphaFoldDB" id="Q98RK1"/>